<evidence type="ECO:0000256" key="3">
    <source>
        <dbReference type="ARBA" id="ARBA00022786"/>
    </source>
</evidence>
<sequence length="1269" mass="143421">MQSAQQQQQQLLDQKRFDELVQDAKDFDPDKKFMAANDLSNALSNGQLKDTDYDTVVKILLNQLNDDSNEVQGNSIRCLSKIINKLQETQVENVSKTMIVKVIEDKGEYRDVYATCLKTLINGVPSNYAKAVQPILLHAIQGMEQKLNNKEFDVQEELCDILNNLFKKWGQSLSTTNANVKNLTNILMSNISKGERNSLKKKSCSCLGSLGLILHKDDIGRVVKELLQNIKKPDNQKQIQQHLREKQIYVVYALSAISKTVAKKLGSNLKDLINIILKDINQYVEEVDDYDLIITISEMFESYLSILESLIKGCPDEIKEYFPQIVDLSSQLINYDPNGQARISNGGEMEIEDGGEEDEYDYLSDDQDGDDSSWRVRRAALNIIETLVKSDSEMIRPIFEKCVSSQSEQSTIVYRLGERNENIRFATFSCLQTIIRAIVISDVSHDKGDDDFDQELNSGPQLVRVKSAVKEFNISEIISEIFNTLTFILEKEKKVTQAILTGAYKLIESISRNLSRQVVSDPSIWRLAFDLIKRTIENKASPNELKVTAFSSLRKLLKNYHESSEIAHLQNDIPNIFKLASVGLVQDYFKIVAESFRCLNSLFNMINKQFNSAIPTFSASIQQIFPQISVKLNSSDIDQEIKQSVLSCTTSLLVSLPQTIQAQQIKDIINAISEKIKSETKKIPVLKLLKKIPLSVHPHITADSIKLLNSSAESICDLLAKQDRSLRVASLEALDKTLVLLSEKKSPLSAKARDNFIALAYDFLNDKDTWVAQLYLSVLKKSIENAPQSPQYYTKIIESITKFSNSSIVSSAHFSSLYEVFATLSKLNLSNRSQMIQNLIATGSKDSINSVSRAISSIIIELPAGEQQTFINQIFSTASSDKEVVLKRQICLVTLGEIGRHVNLCSGNILQEVQKILNNKQNNEEIRTAASISLGGIAIGNLNMVLPQVIQTINSGSEGQYLMLNSLKQIIEHSQQLSQSIIQIIPNLFKATENGDESLCNIISYIIGKVTHLNLKEMKPLILQNLSSKNQNTKYTTASSFKYFCLKTLKIDNDLRELVYALMNNINEKDIRTRTAILKSLNMISYNLPNAIIQHINKNEFFLPVREALRFTQIREIDFGPFKQKNDDGEPVRNAAFTLLDTAIDHLHYRGVENFEREILEEVLYEFANESSEDIKILRFQICTKFAHKVPLKVTPFLDQISEVFLNVLKPYASKADGDRAADMVRTGLICCLTLKSIAEDESNTKYLNFWELVMKTEKYRNIINSMTN</sequence>
<organism evidence="5 6">
    <name type="scientific">Tetrahymena thermophila (strain SB210)</name>
    <dbReference type="NCBI Taxonomy" id="312017"/>
    <lineage>
        <taxon>Eukaryota</taxon>
        <taxon>Sar</taxon>
        <taxon>Alveolata</taxon>
        <taxon>Ciliophora</taxon>
        <taxon>Intramacronucleata</taxon>
        <taxon>Oligohymenophorea</taxon>
        <taxon>Hymenostomatida</taxon>
        <taxon>Tetrahymenina</taxon>
        <taxon>Tetrahymenidae</taxon>
        <taxon>Tetrahymena</taxon>
    </lineage>
</organism>
<keyword evidence="6" id="KW-1185">Reference proteome</keyword>
<name>Q23K81_TETTS</name>
<dbReference type="Proteomes" id="UP000009168">
    <property type="component" value="Unassembled WGS sequence"/>
</dbReference>
<dbReference type="PANTHER" id="PTHR12696">
    <property type="entry name" value="TIP120"/>
    <property type="match status" value="1"/>
</dbReference>
<accession>Q23K81</accession>
<reference evidence="6" key="1">
    <citation type="journal article" date="2006" name="PLoS Biol.">
        <title>Macronuclear genome sequence of the ciliate Tetrahymena thermophila, a model eukaryote.</title>
        <authorList>
            <person name="Eisen J.A."/>
            <person name="Coyne R.S."/>
            <person name="Wu M."/>
            <person name="Wu D."/>
            <person name="Thiagarajan M."/>
            <person name="Wortman J.R."/>
            <person name="Badger J.H."/>
            <person name="Ren Q."/>
            <person name="Amedeo P."/>
            <person name="Jones K.M."/>
            <person name="Tallon L.J."/>
            <person name="Delcher A.L."/>
            <person name="Salzberg S.L."/>
            <person name="Silva J.C."/>
            <person name="Haas B.J."/>
            <person name="Majoros W.H."/>
            <person name="Farzad M."/>
            <person name="Carlton J.M."/>
            <person name="Smith R.K. Jr."/>
            <person name="Garg J."/>
            <person name="Pearlman R.E."/>
            <person name="Karrer K.M."/>
            <person name="Sun L."/>
            <person name="Manning G."/>
            <person name="Elde N.C."/>
            <person name="Turkewitz A.P."/>
            <person name="Asai D.J."/>
            <person name="Wilkes D.E."/>
            <person name="Wang Y."/>
            <person name="Cai H."/>
            <person name="Collins K."/>
            <person name="Stewart B.A."/>
            <person name="Lee S.R."/>
            <person name="Wilamowska K."/>
            <person name="Weinberg Z."/>
            <person name="Ruzzo W.L."/>
            <person name="Wloga D."/>
            <person name="Gaertig J."/>
            <person name="Frankel J."/>
            <person name="Tsao C.-C."/>
            <person name="Gorovsky M.A."/>
            <person name="Keeling P.J."/>
            <person name="Waller R.F."/>
            <person name="Patron N.J."/>
            <person name="Cherry J.M."/>
            <person name="Stover N.A."/>
            <person name="Krieger C.J."/>
            <person name="del Toro C."/>
            <person name="Ryder H.F."/>
            <person name="Williamson S.C."/>
            <person name="Barbeau R.A."/>
            <person name="Hamilton E.P."/>
            <person name="Orias E."/>
        </authorList>
    </citation>
    <scope>NUCLEOTIDE SEQUENCE [LARGE SCALE GENOMIC DNA]</scope>
    <source>
        <strain evidence="6">SB210</strain>
    </source>
</reference>
<evidence type="ECO:0000313" key="5">
    <source>
        <dbReference type="EMBL" id="EAR96962.2"/>
    </source>
</evidence>
<keyword evidence="2" id="KW-0677">Repeat</keyword>
<evidence type="ECO:0000259" key="4">
    <source>
        <dbReference type="Pfam" id="PF08623"/>
    </source>
</evidence>
<keyword evidence="3" id="KW-0833">Ubl conjugation pathway</keyword>
<dbReference type="SUPFAM" id="SSF48371">
    <property type="entry name" value="ARM repeat"/>
    <property type="match status" value="1"/>
</dbReference>
<evidence type="ECO:0000313" key="6">
    <source>
        <dbReference type="Proteomes" id="UP000009168"/>
    </source>
</evidence>
<dbReference type="STRING" id="312017.Q23K81"/>
<dbReference type="InParanoid" id="Q23K81"/>
<dbReference type="Pfam" id="PF25782">
    <property type="entry name" value="TPR_CAND1"/>
    <property type="match status" value="1"/>
</dbReference>
<evidence type="ECO:0000256" key="1">
    <source>
        <dbReference type="ARBA" id="ARBA00007657"/>
    </source>
</evidence>
<gene>
    <name evidence="5" type="ORF">TTHERM_00194540</name>
</gene>
<dbReference type="InterPro" id="IPR013932">
    <property type="entry name" value="TATA-bd_TIP120"/>
</dbReference>
<dbReference type="GO" id="GO:0010265">
    <property type="term" value="P:SCF complex assembly"/>
    <property type="evidence" value="ECO:0007669"/>
    <property type="project" value="InterPro"/>
</dbReference>
<dbReference type="EMBL" id="GG662673">
    <property type="protein sequence ID" value="EAR96962.2"/>
    <property type="molecule type" value="Genomic_DNA"/>
</dbReference>
<evidence type="ECO:0000256" key="2">
    <source>
        <dbReference type="ARBA" id="ARBA00022737"/>
    </source>
</evidence>
<dbReference type="InterPro" id="IPR016024">
    <property type="entry name" value="ARM-type_fold"/>
</dbReference>
<dbReference type="HOGENOM" id="CLU_263041_0_0_1"/>
<dbReference type="InterPro" id="IPR039852">
    <property type="entry name" value="CAND1/CAND2"/>
</dbReference>
<protein>
    <submittedName>
        <fullName evidence="5">TATA-binding protein interacting (TIP20) protein</fullName>
    </submittedName>
</protein>
<dbReference type="RefSeq" id="XP_001017207.2">
    <property type="nucleotide sequence ID" value="XM_001017207.3"/>
</dbReference>
<dbReference type="KEGG" id="tet:TTHERM_00194540"/>
<dbReference type="AlphaFoldDB" id="Q23K81"/>
<feature type="domain" description="TATA-binding protein interacting (TIP20)" evidence="4">
    <location>
        <begin position="1112"/>
        <end position="1253"/>
    </location>
</feature>
<dbReference type="OrthoDB" id="413498at2759"/>
<comment type="similarity">
    <text evidence="1">Belongs to the CAND family.</text>
</comment>
<dbReference type="eggNOG" id="KOG1824">
    <property type="taxonomic scope" value="Eukaryota"/>
</dbReference>
<dbReference type="GeneID" id="7823180"/>
<dbReference type="Gene3D" id="1.25.10.10">
    <property type="entry name" value="Leucine-rich Repeat Variant"/>
    <property type="match status" value="1"/>
</dbReference>
<dbReference type="Pfam" id="PF08623">
    <property type="entry name" value="TIP120"/>
    <property type="match status" value="1"/>
</dbReference>
<dbReference type="InterPro" id="IPR011989">
    <property type="entry name" value="ARM-like"/>
</dbReference>
<proteinExistence type="inferred from homology"/>